<proteinExistence type="predicted"/>
<feature type="region of interest" description="Disordered" evidence="1">
    <location>
        <begin position="1"/>
        <end position="24"/>
    </location>
</feature>
<accession>A0A6A6WSI9</accession>
<organism evidence="2 3">
    <name type="scientific">Melanomma pulvis-pyrius CBS 109.77</name>
    <dbReference type="NCBI Taxonomy" id="1314802"/>
    <lineage>
        <taxon>Eukaryota</taxon>
        <taxon>Fungi</taxon>
        <taxon>Dikarya</taxon>
        <taxon>Ascomycota</taxon>
        <taxon>Pezizomycotina</taxon>
        <taxon>Dothideomycetes</taxon>
        <taxon>Pleosporomycetidae</taxon>
        <taxon>Pleosporales</taxon>
        <taxon>Melanommataceae</taxon>
        <taxon>Melanomma</taxon>
    </lineage>
</organism>
<dbReference type="Proteomes" id="UP000799757">
    <property type="component" value="Unassembled WGS sequence"/>
</dbReference>
<protein>
    <submittedName>
        <fullName evidence="2">Uncharacterized protein</fullName>
    </submittedName>
</protein>
<evidence type="ECO:0000256" key="1">
    <source>
        <dbReference type="SAM" id="MobiDB-lite"/>
    </source>
</evidence>
<gene>
    <name evidence="2" type="ORF">K505DRAFT_288926</name>
</gene>
<feature type="compositionally biased region" description="Low complexity" evidence="1">
    <location>
        <begin position="8"/>
        <end position="23"/>
    </location>
</feature>
<reference evidence="2" key="1">
    <citation type="journal article" date="2020" name="Stud. Mycol.">
        <title>101 Dothideomycetes genomes: a test case for predicting lifestyles and emergence of pathogens.</title>
        <authorList>
            <person name="Haridas S."/>
            <person name="Albert R."/>
            <person name="Binder M."/>
            <person name="Bloem J."/>
            <person name="Labutti K."/>
            <person name="Salamov A."/>
            <person name="Andreopoulos B."/>
            <person name="Baker S."/>
            <person name="Barry K."/>
            <person name="Bills G."/>
            <person name="Bluhm B."/>
            <person name="Cannon C."/>
            <person name="Castanera R."/>
            <person name="Culley D."/>
            <person name="Daum C."/>
            <person name="Ezra D."/>
            <person name="Gonzalez J."/>
            <person name="Henrissat B."/>
            <person name="Kuo A."/>
            <person name="Liang C."/>
            <person name="Lipzen A."/>
            <person name="Lutzoni F."/>
            <person name="Magnuson J."/>
            <person name="Mondo S."/>
            <person name="Nolan M."/>
            <person name="Ohm R."/>
            <person name="Pangilinan J."/>
            <person name="Park H.-J."/>
            <person name="Ramirez L."/>
            <person name="Alfaro M."/>
            <person name="Sun H."/>
            <person name="Tritt A."/>
            <person name="Yoshinaga Y."/>
            <person name="Zwiers L.-H."/>
            <person name="Turgeon B."/>
            <person name="Goodwin S."/>
            <person name="Spatafora J."/>
            <person name="Crous P."/>
            <person name="Grigoriev I."/>
        </authorList>
    </citation>
    <scope>NUCLEOTIDE SEQUENCE</scope>
    <source>
        <strain evidence="2">CBS 109.77</strain>
    </source>
</reference>
<dbReference type="AlphaFoldDB" id="A0A6A6WSI9"/>
<evidence type="ECO:0000313" key="3">
    <source>
        <dbReference type="Proteomes" id="UP000799757"/>
    </source>
</evidence>
<name>A0A6A6WSI9_9PLEO</name>
<dbReference type="EMBL" id="MU002392">
    <property type="protein sequence ID" value="KAF2786885.1"/>
    <property type="molecule type" value="Genomic_DNA"/>
</dbReference>
<dbReference type="OrthoDB" id="5423551at2759"/>
<evidence type="ECO:0000313" key="2">
    <source>
        <dbReference type="EMBL" id="KAF2786885.1"/>
    </source>
</evidence>
<sequence>MDRALQPSSPTSTGTSASQTSSTYPVFPNPDFVSRFLTVSSAESGITNLDTDLYNRCYLPSNPLPYHQSSNSTSPANQRRDESWIYITIENPNYQIEEAPCKRQAAINTNCYFQNTNGSATGLQKYTDHFDAQQHCFCEKYPFFDAVLGCQRCFEMHGGIEAFHWFPESYVSTFANAYCGTDPPTKEFYSFVSEWKASAAEAKVPSTTAADVLGTQTAASLYYTASPAAASKKPSSASRPSNKLKREIAMLWLSGIGLCTASI</sequence>
<keyword evidence="3" id="KW-1185">Reference proteome</keyword>